<reference evidence="2" key="1">
    <citation type="submission" date="2016-02" db="EMBL/GenBank/DDBJ databases">
        <title>WGS assembly of Manihot esculenta.</title>
        <authorList>
            <person name="Bredeson J.V."/>
            <person name="Prochnik S.E."/>
            <person name="Lyons J.B."/>
            <person name="Schmutz J."/>
            <person name="Grimwood J."/>
            <person name="Vrebalov J."/>
            <person name="Bart R.S."/>
            <person name="Amuge T."/>
            <person name="Ferguson M.E."/>
            <person name="Green R."/>
            <person name="Putnam N."/>
            <person name="Stites J."/>
            <person name="Rounsley S."/>
            <person name="Rokhsar D.S."/>
        </authorList>
    </citation>
    <scope>NUCLEOTIDE SEQUENCE [LARGE SCALE GENOMIC DNA]</scope>
    <source>
        <tissue evidence="2">Leaf</tissue>
    </source>
</reference>
<keyword evidence="1" id="KW-0812">Transmembrane</keyword>
<dbReference type="AlphaFoldDB" id="A0A2C9UW61"/>
<keyword evidence="1" id="KW-0472">Membrane</keyword>
<keyword evidence="1" id="KW-1133">Transmembrane helix</keyword>
<gene>
    <name evidence="2" type="ORF">MANES_12G066400</name>
</gene>
<proteinExistence type="predicted"/>
<evidence type="ECO:0000256" key="1">
    <source>
        <dbReference type="SAM" id="Phobius"/>
    </source>
</evidence>
<dbReference type="EMBL" id="CM004398">
    <property type="protein sequence ID" value="OAY35030.1"/>
    <property type="molecule type" value="Genomic_DNA"/>
</dbReference>
<name>A0A2C9UW61_MANES</name>
<organism evidence="2">
    <name type="scientific">Manihot esculenta</name>
    <name type="common">Cassava</name>
    <name type="synonym">Jatropha manihot</name>
    <dbReference type="NCBI Taxonomy" id="3983"/>
    <lineage>
        <taxon>Eukaryota</taxon>
        <taxon>Viridiplantae</taxon>
        <taxon>Streptophyta</taxon>
        <taxon>Embryophyta</taxon>
        <taxon>Tracheophyta</taxon>
        <taxon>Spermatophyta</taxon>
        <taxon>Magnoliopsida</taxon>
        <taxon>eudicotyledons</taxon>
        <taxon>Gunneridae</taxon>
        <taxon>Pentapetalae</taxon>
        <taxon>rosids</taxon>
        <taxon>fabids</taxon>
        <taxon>Malpighiales</taxon>
        <taxon>Euphorbiaceae</taxon>
        <taxon>Crotonoideae</taxon>
        <taxon>Manihoteae</taxon>
        <taxon>Manihot</taxon>
    </lineage>
</organism>
<feature type="transmembrane region" description="Helical" evidence="1">
    <location>
        <begin position="45"/>
        <end position="64"/>
    </location>
</feature>
<evidence type="ECO:0000313" key="2">
    <source>
        <dbReference type="EMBL" id="OAY35030.1"/>
    </source>
</evidence>
<protein>
    <submittedName>
        <fullName evidence="2">Uncharacterized protein</fullName>
    </submittedName>
</protein>
<accession>A0A2C9UW61</accession>
<sequence>MMIFISFSFQGKKSIPPIFVYLFLLVFSFQAKQRARPPAFAFCKLIQSQLFIVFWRYIYILMIIQSQVLEEAEMLKCGSCRLHSGFCLPFCAQLHGFSPFWFELGCAFFHQKERLGRWAYYSSVPEIFKSDTFQVS</sequence>